<evidence type="ECO:0000256" key="2">
    <source>
        <dbReference type="SAM" id="Phobius"/>
    </source>
</evidence>
<dbReference type="PANTHER" id="PTHR16201">
    <property type="entry name" value="SEVEN TRANSMEMBRANE PROTEIN 1-RELATED"/>
    <property type="match status" value="1"/>
</dbReference>
<evidence type="ECO:0000313" key="3">
    <source>
        <dbReference type="EMBL" id="KAF7346423.1"/>
    </source>
</evidence>
<name>A0A8H7CT22_9AGAR</name>
<evidence type="ECO:0000256" key="1">
    <source>
        <dbReference type="SAM" id="MobiDB-lite"/>
    </source>
</evidence>
<accession>A0A8H7CT22</accession>
<dbReference type="PANTHER" id="PTHR16201:SF44">
    <property type="entry name" value="SEVEN TRANSMEMBRANE PROTEIN 1"/>
    <property type="match status" value="1"/>
</dbReference>
<feature type="transmembrane region" description="Helical" evidence="2">
    <location>
        <begin position="42"/>
        <end position="61"/>
    </location>
</feature>
<keyword evidence="2" id="KW-0812">Transmembrane</keyword>
<protein>
    <submittedName>
        <fullName evidence="3">PQ-loop-domain-containing protein</fullName>
    </submittedName>
</protein>
<feature type="compositionally biased region" description="Polar residues" evidence="1">
    <location>
        <begin position="18"/>
        <end position="27"/>
    </location>
</feature>
<keyword evidence="4" id="KW-1185">Reference proteome</keyword>
<evidence type="ECO:0000313" key="4">
    <source>
        <dbReference type="Proteomes" id="UP000623467"/>
    </source>
</evidence>
<feature type="region of interest" description="Disordered" evidence="1">
    <location>
        <begin position="1"/>
        <end position="27"/>
    </location>
</feature>
<dbReference type="EMBL" id="JACAZH010000019">
    <property type="protein sequence ID" value="KAF7346423.1"/>
    <property type="molecule type" value="Genomic_DNA"/>
</dbReference>
<proteinExistence type="predicted"/>
<sequence length="109" mass="12242">MDSSNSRLEQRRPLPGLETTTDCQKPSDTLRRPITRCVGNRLALFFFAVVGNLCYAGSIIAKSTDKKYLMINAPWLAGSLLTVFLDFTVLGQFLYYRSLYVARRRAGAS</sequence>
<dbReference type="Proteomes" id="UP000623467">
    <property type="component" value="Unassembled WGS sequence"/>
</dbReference>
<keyword evidence="2" id="KW-1133">Transmembrane helix</keyword>
<reference evidence="3" key="1">
    <citation type="submission" date="2020-05" db="EMBL/GenBank/DDBJ databases">
        <title>Mycena genomes resolve the evolution of fungal bioluminescence.</title>
        <authorList>
            <person name="Tsai I.J."/>
        </authorList>
    </citation>
    <scope>NUCLEOTIDE SEQUENCE</scope>
    <source>
        <strain evidence="3">160909Yilan</strain>
    </source>
</reference>
<gene>
    <name evidence="3" type="ORF">MSAN_01870200</name>
</gene>
<dbReference type="OrthoDB" id="8048523at2759"/>
<organism evidence="3 4">
    <name type="scientific">Mycena sanguinolenta</name>
    <dbReference type="NCBI Taxonomy" id="230812"/>
    <lineage>
        <taxon>Eukaryota</taxon>
        <taxon>Fungi</taxon>
        <taxon>Dikarya</taxon>
        <taxon>Basidiomycota</taxon>
        <taxon>Agaricomycotina</taxon>
        <taxon>Agaricomycetes</taxon>
        <taxon>Agaricomycetidae</taxon>
        <taxon>Agaricales</taxon>
        <taxon>Marasmiineae</taxon>
        <taxon>Mycenaceae</taxon>
        <taxon>Mycena</taxon>
    </lineage>
</organism>
<feature type="transmembrane region" description="Helical" evidence="2">
    <location>
        <begin position="73"/>
        <end position="96"/>
    </location>
</feature>
<dbReference type="AlphaFoldDB" id="A0A8H7CT22"/>
<keyword evidence="2" id="KW-0472">Membrane</keyword>
<comment type="caution">
    <text evidence="3">The sequence shown here is derived from an EMBL/GenBank/DDBJ whole genome shotgun (WGS) entry which is preliminary data.</text>
</comment>
<dbReference type="GO" id="GO:0016020">
    <property type="term" value="C:membrane"/>
    <property type="evidence" value="ECO:0007669"/>
    <property type="project" value="TreeGrafter"/>
</dbReference>
<dbReference type="InterPro" id="IPR051415">
    <property type="entry name" value="LAAT-1"/>
</dbReference>